<dbReference type="AlphaFoldDB" id="A0A2P2QY09"/>
<organism evidence="1">
    <name type="scientific">Rhizophora mucronata</name>
    <name type="common">Asiatic mangrove</name>
    <dbReference type="NCBI Taxonomy" id="61149"/>
    <lineage>
        <taxon>Eukaryota</taxon>
        <taxon>Viridiplantae</taxon>
        <taxon>Streptophyta</taxon>
        <taxon>Embryophyta</taxon>
        <taxon>Tracheophyta</taxon>
        <taxon>Spermatophyta</taxon>
        <taxon>Magnoliopsida</taxon>
        <taxon>eudicotyledons</taxon>
        <taxon>Gunneridae</taxon>
        <taxon>Pentapetalae</taxon>
        <taxon>rosids</taxon>
        <taxon>fabids</taxon>
        <taxon>Malpighiales</taxon>
        <taxon>Rhizophoraceae</taxon>
        <taxon>Rhizophora</taxon>
    </lineage>
</organism>
<sequence length="22" mass="2779">MWSNWGAEMRRPRYLRLNLCLL</sequence>
<proteinExistence type="predicted"/>
<dbReference type="EMBL" id="GGEC01091412">
    <property type="protein sequence ID" value="MBX71896.1"/>
    <property type="molecule type" value="Transcribed_RNA"/>
</dbReference>
<protein>
    <submittedName>
        <fullName evidence="1">Uncharacterized protein</fullName>
    </submittedName>
</protein>
<evidence type="ECO:0000313" key="1">
    <source>
        <dbReference type="EMBL" id="MBX71896.1"/>
    </source>
</evidence>
<reference evidence="1" key="1">
    <citation type="submission" date="2018-02" db="EMBL/GenBank/DDBJ databases">
        <title>Rhizophora mucronata_Transcriptome.</title>
        <authorList>
            <person name="Meera S.P."/>
            <person name="Sreeshan A."/>
            <person name="Augustine A."/>
        </authorList>
    </citation>
    <scope>NUCLEOTIDE SEQUENCE</scope>
    <source>
        <tissue evidence="1">Leaf</tissue>
    </source>
</reference>
<name>A0A2P2QY09_RHIMU</name>
<accession>A0A2P2QY09</accession>